<accession>A0A060RI78</accession>
<evidence type="ECO:0000256" key="12">
    <source>
        <dbReference type="ARBA" id="ARBA00076159"/>
    </source>
</evidence>
<feature type="binding site" evidence="15">
    <location>
        <position position="227"/>
    </location>
    <ligand>
        <name>Zn(2+)</name>
        <dbReference type="ChEBI" id="CHEBI:29105"/>
    </ligand>
</feature>
<comment type="caution">
    <text evidence="16">The sequence shown here is derived from an EMBL/GenBank/DDBJ whole genome shotgun (WGS) entry which is preliminary data.</text>
</comment>
<dbReference type="GO" id="GO:0008270">
    <property type="term" value="F:zinc ion binding"/>
    <property type="evidence" value="ECO:0007669"/>
    <property type="project" value="UniProtKB-UniRule"/>
</dbReference>
<protein>
    <recommendedName>
        <fullName evidence="11 15">7-cyano-7-deazaguanine synthase</fullName>
        <ecNumber evidence="9 15">6.3.4.20</ecNumber>
    </recommendedName>
    <alternativeName>
        <fullName evidence="14 15">7-cyano-7-carbaguanine synthase</fullName>
    </alternativeName>
    <alternativeName>
        <fullName evidence="13 15">PreQ(0) synthase</fullName>
    </alternativeName>
    <alternativeName>
        <fullName evidence="12 15">Queuosine biosynthesis protein QueC</fullName>
    </alternativeName>
</protein>
<evidence type="ECO:0000256" key="11">
    <source>
        <dbReference type="ARBA" id="ARBA00069440"/>
    </source>
</evidence>
<dbReference type="PANTHER" id="PTHR42914">
    <property type="entry name" value="7-CYANO-7-DEAZAGUANINE SYNTHASE"/>
    <property type="match status" value="1"/>
</dbReference>
<comment type="similarity">
    <text evidence="8 15">Belongs to the QueC family.</text>
</comment>
<dbReference type="PIRSF" id="PIRSF006293">
    <property type="entry name" value="ExsB"/>
    <property type="match status" value="1"/>
</dbReference>
<organism evidence="16 17">
    <name type="scientific">Streptococcus gallolyticus</name>
    <dbReference type="NCBI Taxonomy" id="315405"/>
    <lineage>
        <taxon>Bacteria</taxon>
        <taxon>Bacillati</taxon>
        <taxon>Bacillota</taxon>
        <taxon>Bacilli</taxon>
        <taxon>Lactobacillales</taxon>
        <taxon>Streptococcaceae</taxon>
        <taxon>Streptococcus</taxon>
    </lineage>
</organism>
<dbReference type="EC" id="6.3.4.20" evidence="9 15"/>
<dbReference type="GO" id="GO:0005524">
    <property type="term" value="F:ATP binding"/>
    <property type="evidence" value="ECO:0007669"/>
    <property type="project" value="UniProtKB-UniRule"/>
</dbReference>
<dbReference type="FunFam" id="3.40.50.620:FF:000017">
    <property type="entry name" value="7-cyano-7-deazaguanine synthase"/>
    <property type="match status" value="1"/>
</dbReference>
<evidence type="ECO:0000313" key="17">
    <source>
        <dbReference type="Proteomes" id="UP000027584"/>
    </source>
</evidence>
<evidence type="ECO:0000256" key="5">
    <source>
        <dbReference type="ARBA" id="ARBA00022785"/>
    </source>
</evidence>
<dbReference type="EMBL" id="CCBC010000204">
    <property type="protein sequence ID" value="CDO18781.1"/>
    <property type="molecule type" value="Genomic_DNA"/>
</dbReference>
<evidence type="ECO:0000256" key="2">
    <source>
        <dbReference type="ARBA" id="ARBA00022598"/>
    </source>
</evidence>
<evidence type="ECO:0000256" key="4">
    <source>
        <dbReference type="ARBA" id="ARBA00022741"/>
    </source>
</evidence>
<feature type="binding site" evidence="15">
    <location>
        <begin position="37"/>
        <end position="47"/>
    </location>
    <ligand>
        <name>ATP</name>
        <dbReference type="ChEBI" id="CHEBI:30616"/>
    </ligand>
</feature>
<keyword evidence="2 15" id="KW-0436">Ligase</keyword>
<gene>
    <name evidence="15" type="primary">queC</name>
    <name evidence="16" type="ORF">BN963_SGAL_01988</name>
</gene>
<dbReference type="AlphaFoldDB" id="A0A060RI78"/>
<evidence type="ECO:0000256" key="7">
    <source>
        <dbReference type="ARBA" id="ARBA00022840"/>
    </source>
</evidence>
<dbReference type="PANTHER" id="PTHR42914:SF1">
    <property type="entry name" value="7-CYANO-7-DEAZAGUANINE SYNTHASE"/>
    <property type="match status" value="1"/>
</dbReference>
<evidence type="ECO:0000256" key="9">
    <source>
        <dbReference type="ARBA" id="ARBA00039149"/>
    </source>
</evidence>
<comment type="catalytic activity">
    <reaction evidence="10 15">
        <text>7-carboxy-7-carbaguanine + NH4(+) + 2 ATP = 7-cyano-7-carbaguanine + 2 AMP + 2 diphosphate + 2 H(+)</text>
        <dbReference type="Rhea" id="RHEA:27982"/>
        <dbReference type="ChEBI" id="CHEBI:15378"/>
        <dbReference type="ChEBI" id="CHEBI:28938"/>
        <dbReference type="ChEBI" id="CHEBI:30616"/>
        <dbReference type="ChEBI" id="CHEBI:33019"/>
        <dbReference type="ChEBI" id="CHEBI:45075"/>
        <dbReference type="ChEBI" id="CHEBI:61036"/>
        <dbReference type="ChEBI" id="CHEBI:456215"/>
        <dbReference type="EC" id="6.3.4.20"/>
    </reaction>
</comment>
<reference evidence="16 17" key="2">
    <citation type="submission" date="2014-05" db="EMBL/GenBank/DDBJ databases">
        <title>Genome sequence of Streptococcus gallolyticus.</title>
        <authorList>
            <person name="Del Campo R."/>
        </authorList>
    </citation>
    <scope>NUCLEOTIDE SEQUENCE [LARGE SCALE GENOMIC DNA]</scope>
    <source>
        <strain evidence="16 17">LMG17956</strain>
    </source>
</reference>
<evidence type="ECO:0000256" key="8">
    <source>
        <dbReference type="ARBA" id="ARBA00037993"/>
    </source>
</evidence>
<evidence type="ECO:0000313" key="16">
    <source>
        <dbReference type="EMBL" id="CDO18781.1"/>
    </source>
</evidence>
<comment type="pathway">
    <text evidence="1 15">Purine metabolism; 7-cyano-7-deazaguanine biosynthesis.</text>
</comment>
<dbReference type="GO" id="GO:0008616">
    <property type="term" value="P:tRNA queuosine(34) biosynthetic process"/>
    <property type="evidence" value="ECO:0007669"/>
    <property type="project" value="UniProtKB-UniRule"/>
</dbReference>
<evidence type="ECO:0000256" key="6">
    <source>
        <dbReference type="ARBA" id="ARBA00022833"/>
    </source>
</evidence>
<evidence type="ECO:0000256" key="1">
    <source>
        <dbReference type="ARBA" id="ARBA00005061"/>
    </source>
</evidence>
<dbReference type="Gene3D" id="3.40.50.620">
    <property type="entry name" value="HUPs"/>
    <property type="match status" value="1"/>
</dbReference>
<feature type="binding site" evidence="15">
    <location>
        <position position="212"/>
    </location>
    <ligand>
        <name>Zn(2+)</name>
        <dbReference type="ChEBI" id="CHEBI:29105"/>
    </ligand>
</feature>
<feature type="binding site" evidence="15">
    <location>
        <position position="224"/>
    </location>
    <ligand>
        <name>Zn(2+)</name>
        <dbReference type="ChEBI" id="CHEBI:29105"/>
    </ligand>
</feature>
<proteinExistence type="inferred from homology"/>
<dbReference type="NCBIfam" id="TIGR00364">
    <property type="entry name" value="7-cyano-7-deazaguanine synthase QueC"/>
    <property type="match status" value="1"/>
</dbReference>
<feature type="binding site" evidence="15">
    <location>
        <position position="221"/>
    </location>
    <ligand>
        <name>Zn(2+)</name>
        <dbReference type="ChEBI" id="CHEBI:29105"/>
    </ligand>
</feature>
<evidence type="ECO:0000256" key="13">
    <source>
        <dbReference type="ARBA" id="ARBA00080406"/>
    </source>
</evidence>
<dbReference type="Pfam" id="PF06508">
    <property type="entry name" value="QueC"/>
    <property type="match status" value="1"/>
</dbReference>
<comment type="subunit">
    <text evidence="15">Homodimer.</text>
</comment>
<dbReference type="GO" id="GO:0016879">
    <property type="term" value="F:ligase activity, forming carbon-nitrogen bonds"/>
    <property type="evidence" value="ECO:0007669"/>
    <property type="project" value="UniProtKB-UniRule"/>
</dbReference>
<evidence type="ECO:0000256" key="14">
    <source>
        <dbReference type="ARBA" id="ARBA00080941"/>
    </source>
</evidence>
<dbReference type="InterPro" id="IPR014729">
    <property type="entry name" value="Rossmann-like_a/b/a_fold"/>
</dbReference>
<sequence>MTELAPLWIPMRAFLLPKYLKRYRGDKMKRQSALVVFSGGQDSTTCLFWALKHYDHVETVTFNYGQRHSLEIEVAKHIAAEQGVKNHLLDMSLLGQLTENALTRDIAIENPDDDLPNTFVDGRNHLFLSFAAVLAKRLGITDIITGVCETDFSGYPDCRDAFVKSLNVTLNLAMDYNFVIQTPLMWLDKSETWELADQLGKFDYVRENTLTCYNGIKGSGCGECPACKLRQAGLEKYLAKKGQA</sequence>
<dbReference type="UniPathway" id="UPA00391"/>
<keyword evidence="5 15" id="KW-0671">Queuosine biosynthesis</keyword>
<dbReference type="HAMAP" id="MF_01633">
    <property type="entry name" value="QueC"/>
    <property type="match status" value="1"/>
</dbReference>
<keyword evidence="3 15" id="KW-0479">Metal-binding</keyword>
<dbReference type="SUPFAM" id="SSF52402">
    <property type="entry name" value="Adenine nucleotide alpha hydrolases-like"/>
    <property type="match status" value="1"/>
</dbReference>
<dbReference type="CDD" id="cd01995">
    <property type="entry name" value="QueC-like"/>
    <property type="match status" value="1"/>
</dbReference>
<keyword evidence="4 15" id="KW-0547">Nucleotide-binding</keyword>
<evidence type="ECO:0000256" key="15">
    <source>
        <dbReference type="HAMAP-Rule" id="MF_01633"/>
    </source>
</evidence>
<name>A0A060RI78_9STRE</name>
<evidence type="ECO:0000256" key="3">
    <source>
        <dbReference type="ARBA" id="ARBA00022723"/>
    </source>
</evidence>
<comment type="cofactor">
    <cofactor evidence="15">
        <name>Zn(2+)</name>
        <dbReference type="ChEBI" id="CHEBI:29105"/>
    </cofactor>
    <text evidence="15">Binds 1 zinc ion per subunit.</text>
</comment>
<dbReference type="Proteomes" id="UP000027584">
    <property type="component" value="Unassembled WGS sequence"/>
</dbReference>
<reference evidence="16 17" key="1">
    <citation type="submission" date="2014-02" db="EMBL/GenBank/DDBJ databases">
        <authorList>
            <person name="Manrique M."/>
        </authorList>
    </citation>
    <scope>NUCLEOTIDE SEQUENCE [LARGE SCALE GENOMIC DNA]</scope>
    <source>
        <strain evidence="16 17">LMG17956</strain>
    </source>
</reference>
<comment type="function">
    <text evidence="15">Catalyzes the ATP-dependent conversion of 7-carboxy-7-deazaguanine (CDG) to 7-cyano-7-deazaguanine (preQ(0)).</text>
</comment>
<keyword evidence="6 15" id="KW-0862">Zinc</keyword>
<dbReference type="InterPro" id="IPR018317">
    <property type="entry name" value="QueC"/>
</dbReference>
<keyword evidence="7 15" id="KW-0067">ATP-binding</keyword>
<evidence type="ECO:0000256" key="10">
    <source>
        <dbReference type="ARBA" id="ARBA00047890"/>
    </source>
</evidence>